<feature type="region of interest" description="Disordered" evidence="2">
    <location>
        <begin position="349"/>
        <end position="373"/>
    </location>
</feature>
<feature type="compositionally biased region" description="Polar residues" evidence="2">
    <location>
        <begin position="1230"/>
        <end position="1251"/>
    </location>
</feature>
<feature type="compositionally biased region" description="Polar residues" evidence="2">
    <location>
        <begin position="301"/>
        <end position="311"/>
    </location>
</feature>
<feature type="compositionally biased region" description="Polar residues" evidence="2">
    <location>
        <begin position="830"/>
        <end position="839"/>
    </location>
</feature>
<feature type="region of interest" description="Disordered" evidence="2">
    <location>
        <begin position="1126"/>
        <end position="1148"/>
    </location>
</feature>
<feature type="region of interest" description="Disordered" evidence="2">
    <location>
        <begin position="293"/>
        <end position="312"/>
    </location>
</feature>
<feature type="region of interest" description="Disordered" evidence="2">
    <location>
        <begin position="126"/>
        <end position="153"/>
    </location>
</feature>
<dbReference type="RefSeq" id="XP_001030195.2">
    <property type="nucleotide sequence ID" value="XM_001030195.2"/>
</dbReference>
<feature type="compositionally biased region" description="Polar residues" evidence="2">
    <location>
        <begin position="970"/>
        <end position="981"/>
    </location>
</feature>
<feature type="region of interest" description="Disordered" evidence="2">
    <location>
        <begin position="427"/>
        <end position="447"/>
    </location>
</feature>
<keyword evidence="4" id="KW-1185">Reference proteome</keyword>
<feature type="compositionally biased region" description="Polar residues" evidence="2">
    <location>
        <begin position="385"/>
        <end position="396"/>
    </location>
</feature>
<name>Q22B69_TETTS</name>
<evidence type="ECO:0000256" key="1">
    <source>
        <dbReference type="SAM" id="Coils"/>
    </source>
</evidence>
<evidence type="ECO:0000256" key="2">
    <source>
        <dbReference type="SAM" id="MobiDB-lite"/>
    </source>
</evidence>
<keyword evidence="1" id="KW-0175">Coiled coil</keyword>
<evidence type="ECO:0000313" key="4">
    <source>
        <dbReference type="Proteomes" id="UP000009168"/>
    </source>
</evidence>
<feature type="compositionally biased region" description="Polar residues" evidence="2">
    <location>
        <begin position="237"/>
        <end position="247"/>
    </location>
</feature>
<evidence type="ECO:0000313" key="3">
    <source>
        <dbReference type="EMBL" id="EAR82532.2"/>
    </source>
</evidence>
<dbReference type="GeneID" id="7840237"/>
<feature type="compositionally biased region" description="Basic and acidic residues" evidence="2">
    <location>
        <begin position="1138"/>
        <end position="1148"/>
    </location>
</feature>
<dbReference type="KEGG" id="tet:TTHERM_01109860"/>
<feature type="compositionally biased region" description="Low complexity" evidence="2">
    <location>
        <begin position="248"/>
        <end position="266"/>
    </location>
</feature>
<sequence length="1265" mass="144478">MKQLHFDNNFKSVNGINLMKELENAPQKHYGNTQLAPMQPCNDLDYRSRRNVTKIAQILHQQNYQQVDQISKLQQNKQQQQSVERLIAQNQELNSSNNQSKNTSSVLLIPAIKDLNQERILQRLKSRTIHSEQSSPKMEKNTPSNMNSDFSSYQCNFPKDFSPKVTEQNTSQNSIGFNQLSNLVFNQCSVARSQSREKELIQSTNLNSLESEWSKIKKEHNFDNRSQSPFRFHSPVLQGQQHASSQLSSSNIGNESKISNSSNNNATSSLSRQFADYQFTQKNEWCSSLERSADSTKKPFENNSSSNTISQKIHKNAFAGEYKQKQKTLIKKSVPLSKINLELVKQEQLSGRQLTAGRKTPKSSQQQQNQKSSQIIISQVTPNNNQYVQSSNSLSNRQHRSSQDNKDESHFQTILDKYQNVHKRQQVQQQQQQNLNMSNLSNNSSNSFQPTNYQCISTQPLSFVQNNAQDINNISSFETSSFSAVENKRNSIYDSRQSFNFKLQKEDSLVNNGVCSQTSSQQIYNFTSKVINPSNYYTSPGFTQNLSSSQLNQHNSKTSSINNSIPQTIQPSLSCNLQSNQAIQNHSLSNQAVMASQSIGKGERTINSLLNEQQKNPQSSSKIHNQIKVMSPKQNDLKSISQRNNLNKQNSSENISSCQQLSSSQIQVEQNSMINSIQKGGLDDVELTTSKYYGKSTIINQQERDVKQIIMNKIHKMNVAKICLKDEDLGSLSYNNCSSNNDIQNNNFQNGNNNDKNETEINRCQQQNNLISYSPISSTNYERNQILNSSPQYQNNLSSSACQLQVIKPVSQMPIIKYQPQSESKKIQGKTVNSNTTSPDKQENISKVGEIEYKLKQIGQQNQQQAQYNRSSYILQNNQNTNNMVLNQYQIQQPAQSQLPIQILNNSNNNNVVQEPFNSLNKNMGCQPSQNNIQTSSKYQINLAQILQSDTNKLKESNTFNQENLDKKNQGNNNSSQYHVFSSNSNNSASSSQMNQNQIQQQYSSQQSYYQRINPLQVSTNINRIISQKVSEQNKITQIKPVQNIDQFNYYSKPISQHVVNKNFILQPQLDSKTTMILKNQQQIPQQQTNQISLPADRAFLRSNSSEGQFQIGQLQTAQVYQKQQNQKQIVSQNHHHHESENNYKTEINKNGTVKIEYPNQHANNIISYQNNICLSYKQNTSNNTNNQYNTIDRDVNTNMQIQNQEKQLQYQSKQFGSTDQNQLTSNQSLKYSDQQQGKRSFLNNQPQNNHEIPKIKKTSSFFAH</sequence>
<dbReference type="AlphaFoldDB" id="Q22B69"/>
<dbReference type="HOGENOM" id="CLU_267227_0_0_1"/>
<feature type="compositionally biased region" description="Low complexity" evidence="2">
    <location>
        <begin position="982"/>
        <end position="1006"/>
    </location>
</feature>
<feature type="compositionally biased region" description="Low complexity" evidence="2">
    <location>
        <begin position="362"/>
        <end position="373"/>
    </location>
</feature>
<feature type="region of interest" description="Disordered" evidence="2">
    <location>
        <begin position="385"/>
        <end position="408"/>
    </location>
</feature>
<accession>Q22B69</accession>
<proteinExistence type="predicted"/>
<feature type="region of interest" description="Disordered" evidence="2">
    <location>
        <begin position="236"/>
        <end position="266"/>
    </location>
</feature>
<protein>
    <submittedName>
        <fullName evidence="3">Uncharacterized protein</fullName>
    </submittedName>
</protein>
<feature type="region of interest" description="Disordered" evidence="2">
    <location>
        <begin position="1230"/>
        <end position="1265"/>
    </location>
</feature>
<feature type="compositionally biased region" description="Polar residues" evidence="2">
    <location>
        <begin position="131"/>
        <end position="153"/>
    </location>
</feature>
<dbReference type="EMBL" id="GG662565">
    <property type="protein sequence ID" value="EAR82532.2"/>
    <property type="molecule type" value="Genomic_DNA"/>
</dbReference>
<reference evidence="4" key="1">
    <citation type="journal article" date="2006" name="PLoS Biol.">
        <title>Macronuclear genome sequence of the ciliate Tetrahymena thermophila, a model eukaryote.</title>
        <authorList>
            <person name="Eisen J.A."/>
            <person name="Coyne R.S."/>
            <person name="Wu M."/>
            <person name="Wu D."/>
            <person name="Thiagarajan M."/>
            <person name="Wortman J.R."/>
            <person name="Badger J.H."/>
            <person name="Ren Q."/>
            <person name="Amedeo P."/>
            <person name="Jones K.M."/>
            <person name="Tallon L.J."/>
            <person name="Delcher A.L."/>
            <person name="Salzberg S.L."/>
            <person name="Silva J.C."/>
            <person name="Haas B.J."/>
            <person name="Majoros W.H."/>
            <person name="Farzad M."/>
            <person name="Carlton J.M."/>
            <person name="Smith R.K. Jr."/>
            <person name="Garg J."/>
            <person name="Pearlman R.E."/>
            <person name="Karrer K.M."/>
            <person name="Sun L."/>
            <person name="Manning G."/>
            <person name="Elde N.C."/>
            <person name="Turkewitz A.P."/>
            <person name="Asai D.J."/>
            <person name="Wilkes D.E."/>
            <person name="Wang Y."/>
            <person name="Cai H."/>
            <person name="Collins K."/>
            <person name="Stewart B.A."/>
            <person name="Lee S.R."/>
            <person name="Wilamowska K."/>
            <person name="Weinberg Z."/>
            <person name="Ruzzo W.L."/>
            <person name="Wloga D."/>
            <person name="Gaertig J."/>
            <person name="Frankel J."/>
            <person name="Tsao C.-C."/>
            <person name="Gorovsky M.A."/>
            <person name="Keeling P.J."/>
            <person name="Waller R.F."/>
            <person name="Patron N.J."/>
            <person name="Cherry J.M."/>
            <person name="Stover N.A."/>
            <person name="Krieger C.J."/>
            <person name="del Toro C."/>
            <person name="Ryder H.F."/>
            <person name="Williamson S.C."/>
            <person name="Barbeau R.A."/>
            <person name="Hamilton E.P."/>
            <person name="Orias E."/>
        </authorList>
    </citation>
    <scope>NUCLEOTIDE SEQUENCE [LARGE SCALE GENOMIC DNA]</scope>
    <source>
        <strain evidence="4">SB210</strain>
    </source>
</reference>
<dbReference type="Proteomes" id="UP000009168">
    <property type="component" value="Unassembled WGS sequence"/>
</dbReference>
<organism evidence="3 4">
    <name type="scientific">Tetrahymena thermophila (strain SB210)</name>
    <dbReference type="NCBI Taxonomy" id="312017"/>
    <lineage>
        <taxon>Eukaryota</taxon>
        <taxon>Sar</taxon>
        <taxon>Alveolata</taxon>
        <taxon>Ciliophora</taxon>
        <taxon>Intramacronucleata</taxon>
        <taxon>Oligohymenophorea</taxon>
        <taxon>Hymenostomatida</taxon>
        <taxon>Tetrahymenina</taxon>
        <taxon>Tetrahymenidae</taxon>
        <taxon>Tetrahymena</taxon>
    </lineage>
</organism>
<gene>
    <name evidence="3" type="ORF">TTHERM_01109860</name>
</gene>
<feature type="coiled-coil region" evidence="1">
    <location>
        <begin position="76"/>
        <end position="103"/>
    </location>
</feature>
<dbReference type="InParanoid" id="Q22B69"/>
<feature type="region of interest" description="Disordered" evidence="2">
    <location>
        <begin position="963"/>
        <end position="1006"/>
    </location>
</feature>
<feature type="region of interest" description="Disordered" evidence="2">
    <location>
        <begin position="821"/>
        <end position="845"/>
    </location>
</feature>